<protein>
    <submittedName>
        <fullName evidence="4">Shikimate dehydrogenase</fullName>
    </submittedName>
</protein>
<gene>
    <name evidence="4" type="ORF">GCM10023171_12120</name>
</gene>
<keyword evidence="5" id="KW-1185">Reference proteome</keyword>
<dbReference type="PANTHER" id="PTHR21089">
    <property type="entry name" value="SHIKIMATE DEHYDROGENASE"/>
    <property type="match status" value="1"/>
</dbReference>
<dbReference type="SUPFAM" id="SSF53223">
    <property type="entry name" value="Aminoacid dehydrogenase-like, N-terminal domain"/>
    <property type="match status" value="1"/>
</dbReference>
<name>A0ABP8P8U7_9MICO</name>
<dbReference type="InterPro" id="IPR036291">
    <property type="entry name" value="NAD(P)-bd_dom_sf"/>
</dbReference>
<evidence type="ECO:0000259" key="3">
    <source>
        <dbReference type="Pfam" id="PF08501"/>
    </source>
</evidence>
<comment type="caution">
    <text evidence="4">The sequence shown here is derived from an EMBL/GenBank/DDBJ whole genome shotgun (WGS) entry which is preliminary data.</text>
</comment>
<evidence type="ECO:0000313" key="4">
    <source>
        <dbReference type="EMBL" id="GAA4482331.1"/>
    </source>
</evidence>
<evidence type="ECO:0000313" key="5">
    <source>
        <dbReference type="Proteomes" id="UP001500731"/>
    </source>
</evidence>
<dbReference type="SUPFAM" id="SSF51735">
    <property type="entry name" value="NAD(P)-binding Rossmann-fold domains"/>
    <property type="match status" value="1"/>
</dbReference>
<feature type="domain" description="Shikimate dehydrogenase substrate binding N-terminal" evidence="3">
    <location>
        <begin position="18"/>
        <end position="99"/>
    </location>
</feature>
<dbReference type="InterPro" id="IPR022893">
    <property type="entry name" value="Shikimate_DH_fam"/>
</dbReference>
<sequence length="291" mass="30780">MLTAVAIDAAAEPFRLAVWGDPIGHSRSPALHRAAYRVLGLDWEYDRRQVDAAEFDDAVAGLDPTWRGLSLTMPLKERAFDRAEILDDDARLTGAVNTLLLGAQTRGFNTDVGGLASALLEAGLGSSRRARILGGGATARSALVSLLRLGVADVEIVTRRAAQADHLVGFAERIGLRATPAILDGALRPAPVDLTVSTLPGTVALADAVAVALARQGGALFSAAYAPWPTALVQTWTAQSDAPVISGLEMLLHQAVRQIRIFRDGSPDRELPDEPGILAVMRTALAERMGD</sequence>
<organism evidence="4 5">
    <name type="scientific">Microbacterium panaciterrae</name>
    <dbReference type="NCBI Taxonomy" id="985759"/>
    <lineage>
        <taxon>Bacteria</taxon>
        <taxon>Bacillati</taxon>
        <taxon>Actinomycetota</taxon>
        <taxon>Actinomycetes</taxon>
        <taxon>Micrococcales</taxon>
        <taxon>Microbacteriaceae</taxon>
        <taxon>Microbacterium</taxon>
    </lineage>
</organism>
<proteinExistence type="predicted"/>
<dbReference type="InterPro" id="IPR046346">
    <property type="entry name" value="Aminoacid_DH-like_N_sf"/>
</dbReference>
<dbReference type="PANTHER" id="PTHR21089:SF1">
    <property type="entry name" value="BIFUNCTIONAL 3-DEHYDROQUINATE DEHYDRATASE_SHIKIMATE DEHYDROGENASE, CHLOROPLASTIC"/>
    <property type="match status" value="1"/>
</dbReference>
<accession>A0ABP8P8U7</accession>
<comment type="pathway">
    <text evidence="1">Metabolic intermediate biosynthesis; chorismate biosynthesis; chorismate from D-erythrose 4-phosphate and phosphoenolpyruvate: step 4/7.</text>
</comment>
<dbReference type="Gene3D" id="3.40.50.720">
    <property type="entry name" value="NAD(P)-binding Rossmann-like Domain"/>
    <property type="match status" value="1"/>
</dbReference>
<keyword evidence="2" id="KW-0057">Aromatic amino acid biosynthesis</keyword>
<keyword evidence="2" id="KW-0028">Amino-acid biosynthesis</keyword>
<evidence type="ECO:0000256" key="1">
    <source>
        <dbReference type="ARBA" id="ARBA00004871"/>
    </source>
</evidence>
<evidence type="ECO:0000256" key="2">
    <source>
        <dbReference type="ARBA" id="ARBA00023141"/>
    </source>
</evidence>
<dbReference type="EMBL" id="BAABGP010000008">
    <property type="protein sequence ID" value="GAA4482331.1"/>
    <property type="molecule type" value="Genomic_DNA"/>
</dbReference>
<dbReference type="Pfam" id="PF08501">
    <property type="entry name" value="Shikimate_dh_N"/>
    <property type="match status" value="1"/>
</dbReference>
<dbReference type="InterPro" id="IPR013708">
    <property type="entry name" value="Shikimate_DH-bd_N"/>
</dbReference>
<dbReference type="Gene3D" id="3.40.50.10860">
    <property type="entry name" value="Leucine Dehydrogenase, chain A, domain 1"/>
    <property type="match status" value="1"/>
</dbReference>
<dbReference type="Proteomes" id="UP001500731">
    <property type="component" value="Unassembled WGS sequence"/>
</dbReference>
<reference evidence="5" key="1">
    <citation type="journal article" date="2019" name="Int. J. Syst. Evol. Microbiol.">
        <title>The Global Catalogue of Microorganisms (GCM) 10K type strain sequencing project: providing services to taxonomists for standard genome sequencing and annotation.</title>
        <authorList>
            <consortium name="The Broad Institute Genomics Platform"/>
            <consortium name="The Broad Institute Genome Sequencing Center for Infectious Disease"/>
            <person name="Wu L."/>
            <person name="Ma J."/>
        </authorList>
    </citation>
    <scope>NUCLEOTIDE SEQUENCE [LARGE SCALE GENOMIC DNA]</scope>
    <source>
        <strain evidence="5">JCM 17839</strain>
    </source>
</reference>